<feature type="transmembrane region" description="Helical" evidence="2">
    <location>
        <begin position="98"/>
        <end position="122"/>
    </location>
</feature>
<feature type="compositionally biased region" description="Polar residues" evidence="1">
    <location>
        <begin position="7"/>
        <end position="34"/>
    </location>
</feature>
<feature type="region of interest" description="Disordered" evidence="1">
    <location>
        <begin position="39"/>
        <end position="58"/>
    </location>
</feature>
<evidence type="ECO:0000256" key="1">
    <source>
        <dbReference type="SAM" id="MobiDB-lite"/>
    </source>
</evidence>
<reference evidence="3" key="1">
    <citation type="submission" date="2021-05" db="EMBL/GenBank/DDBJ databases">
        <authorList>
            <person name="Alioto T."/>
            <person name="Alioto T."/>
            <person name="Gomez Garrido J."/>
        </authorList>
    </citation>
    <scope>NUCLEOTIDE SEQUENCE</scope>
</reference>
<keyword evidence="2" id="KW-1133">Transmembrane helix</keyword>
<sequence length="125" mass="14110">MPKQVHTIDQSIPASTTDQGHQQTQYSTSKGVRTSVIPLSTSDAGQQTSLQQYSAKAGTRTSASTITKLSKSSIQEDMLEIWLDHQKFLQRHPEDDSFYSFLFVFFAVFASFVFVLIVYFVMFVV</sequence>
<keyword evidence="2" id="KW-0472">Membrane</keyword>
<dbReference type="EMBL" id="HBUF01531378">
    <property type="protein sequence ID" value="CAG6751906.1"/>
    <property type="molecule type" value="Transcribed_RNA"/>
</dbReference>
<dbReference type="EMBL" id="HBUF01291572">
    <property type="protein sequence ID" value="CAG6689342.1"/>
    <property type="molecule type" value="Transcribed_RNA"/>
</dbReference>
<organism evidence="3">
    <name type="scientific">Cacopsylla melanoneura</name>
    <dbReference type="NCBI Taxonomy" id="428564"/>
    <lineage>
        <taxon>Eukaryota</taxon>
        <taxon>Metazoa</taxon>
        <taxon>Ecdysozoa</taxon>
        <taxon>Arthropoda</taxon>
        <taxon>Hexapoda</taxon>
        <taxon>Insecta</taxon>
        <taxon>Pterygota</taxon>
        <taxon>Neoptera</taxon>
        <taxon>Paraneoptera</taxon>
        <taxon>Hemiptera</taxon>
        <taxon>Sternorrhyncha</taxon>
        <taxon>Psylloidea</taxon>
        <taxon>Psyllidae</taxon>
        <taxon>Psyllinae</taxon>
        <taxon>Cacopsylla</taxon>
    </lineage>
</organism>
<accession>A0A8D8XA36</accession>
<protein>
    <submittedName>
        <fullName evidence="3">Uncharacterized protein</fullName>
    </submittedName>
</protein>
<feature type="region of interest" description="Disordered" evidence="1">
    <location>
        <begin position="1"/>
        <end position="34"/>
    </location>
</feature>
<evidence type="ECO:0000313" key="3">
    <source>
        <dbReference type="EMBL" id="CAG6689342.1"/>
    </source>
</evidence>
<name>A0A8D8XA36_9HEMI</name>
<dbReference type="AlphaFoldDB" id="A0A8D8XA36"/>
<dbReference type="EMBL" id="HBUF01531377">
    <property type="protein sequence ID" value="CAG6751903.1"/>
    <property type="molecule type" value="Transcribed_RNA"/>
</dbReference>
<proteinExistence type="predicted"/>
<keyword evidence="2" id="KW-0812">Transmembrane</keyword>
<evidence type="ECO:0000256" key="2">
    <source>
        <dbReference type="SAM" id="Phobius"/>
    </source>
</evidence>